<dbReference type="SMART" id="SM00387">
    <property type="entry name" value="HATPase_c"/>
    <property type="match status" value="1"/>
</dbReference>
<feature type="domain" description="HAMP" evidence="14">
    <location>
        <begin position="232"/>
        <end position="285"/>
    </location>
</feature>
<dbReference type="PANTHER" id="PTHR45436:SF5">
    <property type="entry name" value="SENSOR HISTIDINE KINASE TRCS"/>
    <property type="match status" value="1"/>
</dbReference>
<keyword evidence="7 15" id="KW-0418">Kinase</keyword>
<keyword evidence="10 12" id="KW-0472">Membrane</keyword>
<dbReference type="PRINTS" id="PR00344">
    <property type="entry name" value="BCTRLSENSOR"/>
</dbReference>
<keyword evidence="6 12" id="KW-0812">Transmembrane</keyword>
<dbReference type="InterPro" id="IPR050428">
    <property type="entry name" value="TCS_sensor_his_kinase"/>
</dbReference>
<dbReference type="InterPro" id="IPR003594">
    <property type="entry name" value="HATPase_dom"/>
</dbReference>
<dbReference type="PANTHER" id="PTHR45436">
    <property type="entry name" value="SENSOR HISTIDINE KINASE YKOH"/>
    <property type="match status" value="1"/>
</dbReference>
<feature type="compositionally biased region" description="Acidic residues" evidence="11">
    <location>
        <begin position="118"/>
        <end position="152"/>
    </location>
</feature>
<evidence type="ECO:0000256" key="10">
    <source>
        <dbReference type="ARBA" id="ARBA00023136"/>
    </source>
</evidence>
<dbReference type="Gene3D" id="1.10.287.130">
    <property type="match status" value="1"/>
</dbReference>
<feature type="compositionally biased region" description="Low complexity" evidence="11">
    <location>
        <begin position="104"/>
        <end position="117"/>
    </location>
</feature>
<feature type="domain" description="Histidine kinase" evidence="13">
    <location>
        <begin position="293"/>
        <end position="498"/>
    </location>
</feature>
<feature type="transmembrane region" description="Helical" evidence="12">
    <location>
        <begin position="20"/>
        <end position="40"/>
    </location>
</feature>
<evidence type="ECO:0000256" key="1">
    <source>
        <dbReference type="ARBA" id="ARBA00000085"/>
    </source>
</evidence>
<dbReference type="SMART" id="SM00304">
    <property type="entry name" value="HAMP"/>
    <property type="match status" value="1"/>
</dbReference>
<dbReference type="InterPro" id="IPR003660">
    <property type="entry name" value="HAMP_dom"/>
</dbReference>
<dbReference type="EMBL" id="STGY01000073">
    <property type="protein sequence ID" value="THV35613.1"/>
    <property type="molecule type" value="Genomic_DNA"/>
</dbReference>
<reference evidence="16" key="1">
    <citation type="submission" date="2019-04" db="EMBL/GenBank/DDBJ databases">
        <title>Nocardioides xinjiangensis sp. nov.</title>
        <authorList>
            <person name="Liu S."/>
        </authorList>
    </citation>
    <scope>NUCLEOTIDE SEQUENCE [LARGE SCALE GENOMIC DNA]</scope>
    <source>
        <strain evidence="16">18</strain>
    </source>
</reference>
<accession>A0A4S8PVL0</accession>
<evidence type="ECO:0000256" key="8">
    <source>
        <dbReference type="ARBA" id="ARBA00022989"/>
    </source>
</evidence>
<evidence type="ECO:0000256" key="4">
    <source>
        <dbReference type="ARBA" id="ARBA00022553"/>
    </source>
</evidence>
<dbReference type="InterPro" id="IPR036890">
    <property type="entry name" value="HATPase_C_sf"/>
</dbReference>
<dbReference type="OrthoDB" id="9786919at2"/>
<reference evidence="15 16" key="2">
    <citation type="submission" date="2019-05" db="EMBL/GenBank/DDBJ databases">
        <title>Glycomyces buryatensis sp. nov.</title>
        <authorList>
            <person name="Nikitina E."/>
        </authorList>
    </citation>
    <scope>NUCLEOTIDE SEQUENCE [LARGE SCALE GENOMIC DNA]</scope>
    <source>
        <strain evidence="15 16">18</strain>
    </source>
</reference>
<dbReference type="CDD" id="cd06225">
    <property type="entry name" value="HAMP"/>
    <property type="match status" value="1"/>
</dbReference>
<evidence type="ECO:0000256" key="7">
    <source>
        <dbReference type="ARBA" id="ARBA00022777"/>
    </source>
</evidence>
<dbReference type="PROSITE" id="PS50885">
    <property type="entry name" value="HAMP"/>
    <property type="match status" value="1"/>
</dbReference>
<evidence type="ECO:0000256" key="2">
    <source>
        <dbReference type="ARBA" id="ARBA00004236"/>
    </source>
</evidence>
<dbReference type="InterPro" id="IPR005467">
    <property type="entry name" value="His_kinase_dom"/>
</dbReference>
<dbReference type="Pfam" id="PF00512">
    <property type="entry name" value="HisKA"/>
    <property type="match status" value="1"/>
</dbReference>
<comment type="catalytic activity">
    <reaction evidence="1">
        <text>ATP + protein L-histidine = ADP + protein N-phospho-L-histidine.</text>
        <dbReference type="EC" id="2.7.13.3"/>
    </reaction>
</comment>
<keyword evidence="4" id="KW-0597">Phosphoprotein</keyword>
<sequence length="498" mass="53108">MAEFKRGWRPQSVRARTTLAATVVVTLALVAAGILVVALLRDNLYGRAELTAEVNARSVAGQLASGVDPATLDLPDDEEAVQVVDADGRLLASSEELTGDGPVADFAPPSDDGSSPPEDQDDQDDQADSDDSDDGGDDDRDDESGESDDDSAESGAVGSEVTYATLNVPGEEAFYRFAAITADTPNGEVLTVYSGASLETQEEAVDSVAAAMLWALPALLAVVAVVTWLVTRRALRPVRAIQSELVEITGGDLSRRVPVPDSRDEIHDLAVTTNFTLGALDAAESQQRQFVADASHELRSPLAILRTQIEIAQDHPDLLDLEATLADVIRLQDLAADLLLLARLDAGERPPHVAVPFTELVREEVARRAAAERVPVRLELEEDLTVTGVRNHLSRVIANLLDNAGRHSRGAVAVRLAAEDDGWLRLEIADDGNGVPVEERARIFDRFVRLDESRSRDDGGAGLGLAIVRDVVSAHGGAIEVADAPEGGAMFTIRLPRT</sequence>
<evidence type="ECO:0000256" key="12">
    <source>
        <dbReference type="SAM" id="Phobius"/>
    </source>
</evidence>
<keyword evidence="9" id="KW-0902">Two-component regulatory system</keyword>
<dbReference type="Pfam" id="PF00672">
    <property type="entry name" value="HAMP"/>
    <property type="match status" value="1"/>
</dbReference>
<keyword evidence="8 12" id="KW-1133">Transmembrane helix</keyword>
<dbReference type="EC" id="2.7.13.3" evidence="3"/>
<name>A0A4S8PVL0_9ACTN</name>
<evidence type="ECO:0000256" key="3">
    <source>
        <dbReference type="ARBA" id="ARBA00012438"/>
    </source>
</evidence>
<keyword evidence="5" id="KW-0808">Transferase</keyword>
<dbReference type="SUPFAM" id="SSF47384">
    <property type="entry name" value="Homodimeric domain of signal transducing histidine kinase"/>
    <property type="match status" value="1"/>
</dbReference>
<dbReference type="Proteomes" id="UP000308760">
    <property type="component" value="Unassembled WGS sequence"/>
</dbReference>
<evidence type="ECO:0000259" key="13">
    <source>
        <dbReference type="PROSITE" id="PS50109"/>
    </source>
</evidence>
<organism evidence="15 16">
    <name type="scientific">Glycomyces buryatensis</name>
    <dbReference type="NCBI Taxonomy" id="2570927"/>
    <lineage>
        <taxon>Bacteria</taxon>
        <taxon>Bacillati</taxon>
        <taxon>Actinomycetota</taxon>
        <taxon>Actinomycetes</taxon>
        <taxon>Glycomycetales</taxon>
        <taxon>Glycomycetaceae</taxon>
        <taxon>Glycomyces</taxon>
    </lineage>
</organism>
<evidence type="ECO:0000256" key="11">
    <source>
        <dbReference type="SAM" id="MobiDB-lite"/>
    </source>
</evidence>
<dbReference type="SUPFAM" id="SSF55874">
    <property type="entry name" value="ATPase domain of HSP90 chaperone/DNA topoisomerase II/histidine kinase"/>
    <property type="match status" value="1"/>
</dbReference>
<dbReference type="RefSeq" id="WP_136536773.1">
    <property type="nucleotide sequence ID" value="NZ_STGY01000073.1"/>
</dbReference>
<dbReference type="PROSITE" id="PS50109">
    <property type="entry name" value="HIS_KIN"/>
    <property type="match status" value="1"/>
</dbReference>
<evidence type="ECO:0000256" key="5">
    <source>
        <dbReference type="ARBA" id="ARBA00022679"/>
    </source>
</evidence>
<feature type="region of interest" description="Disordered" evidence="11">
    <location>
        <begin position="95"/>
        <end position="161"/>
    </location>
</feature>
<dbReference type="AlphaFoldDB" id="A0A4S8PVL0"/>
<dbReference type="CDD" id="cd00082">
    <property type="entry name" value="HisKA"/>
    <property type="match status" value="1"/>
</dbReference>
<feature type="transmembrane region" description="Helical" evidence="12">
    <location>
        <begin position="208"/>
        <end position="230"/>
    </location>
</feature>
<evidence type="ECO:0000259" key="14">
    <source>
        <dbReference type="PROSITE" id="PS50885"/>
    </source>
</evidence>
<dbReference type="GO" id="GO:0005886">
    <property type="term" value="C:plasma membrane"/>
    <property type="evidence" value="ECO:0007669"/>
    <property type="project" value="UniProtKB-SubCell"/>
</dbReference>
<dbReference type="InterPro" id="IPR004358">
    <property type="entry name" value="Sig_transdc_His_kin-like_C"/>
</dbReference>
<dbReference type="InterPro" id="IPR003661">
    <property type="entry name" value="HisK_dim/P_dom"/>
</dbReference>
<comment type="caution">
    <text evidence="15">The sequence shown here is derived from an EMBL/GenBank/DDBJ whole genome shotgun (WGS) entry which is preliminary data.</text>
</comment>
<dbReference type="SMART" id="SM00388">
    <property type="entry name" value="HisKA"/>
    <property type="match status" value="1"/>
</dbReference>
<dbReference type="SUPFAM" id="SSF158472">
    <property type="entry name" value="HAMP domain-like"/>
    <property type="match status" value="1"/>
</dbReference>
<evidence type="ECO:0000256" key="6">
    <source>
        <dbReference type="ARBA" id="ARBA00022692"/>
    </source>
</evidence>
<evidence type="ECO:0000256" key="9">
    <source>
        <dbReference type="ARBA" id="ARBA00023012"/>
    </source>
</evidence>
<gene>
    <name evidence="15" type="ORF">FAB82_22310</name>
</gene>
<dbReference type="Gene3D" id="6.10.340.10">
    <property type="match status" value="1"/>
</dbReference>
<dbReference type="Pfam" id="PF02518">
    <property type="entry name" value="HATPase_c"/>
    <property type="match status" value="1"/>
</dbReference>
<evidence type="ECO:0000313" key="16">
    <source>
        <dbReference type="Proteomes" id="UP000308760"/>
    </source>
</evidence>
<keyword evidence="16" id="KW-1185">Reference proteome</keyword>
<comment type="subcellular location">
    <subcellularLocation>
        <location evidence="2">Cell membrane</location>
    </subcellularLocation>
</comment>
<dbReference type="Gene3D" id="3.30.565.10">
    <property type="entry name" value="Histidine kinase-like ATPase, C-terminal domain"/>
    <property type="match status" value="1"/>
</dbReference>
<dbReference type="GO" id="GO:0000155">
    <property type="term" value="F:phosphorelay sensor kinase activity"/>
    <property type="evidence" value="ECO:0007669"/>
    <property type="project" value="InterPro"/>
</dbReference>
<dbReference type="InterPro" id="IPR036097">
    <property type="entry name" value="HisK_dim/P_sf"/>
</dbReference>
<proteinExistence type="predicted"/>
<evidence type="ECO:0000313" key="15">
    <source>
        <dbReference type="EMBL" id="THV35613.1"/>
    </source>
</evidence>
<protein>
    <recommendedName>
        <fullName evidence="3">histidine kinase</fullName>
        <ecNumber evidence="3">2.7.13.3</ecNumber>
    </recommendedName>
</protein>
<dbReference type="CDD" id="cd00075">
    <property type="entry name" value="HATPase"/>
    <property type="match status" value="1"/>
</dbReference>